<protein>
    <submittedName>
        <fullName evidence="2">Uncharacterized protein</fullName>
    </submittedName>
</protein>
<name>A0A0H5R4Y9_9EUKA</name>
<dbReference type="AlphaFoldDB" id="A0A0H5R4Y9"/>
<evidence type="ECO:0000256" key="1">
    <source>
        <dbReference type="SAM" id="Coils"/>
    </source>
</evidence>
<proteinExistence type="predicted"/>
<evidence type="ECO:0000313" key="2">
    <source>
        <dbReference type="EMBL" id="CRZ03174.1"/>
    </source>
</evidence>
<feature type="coiled-coil region" evidence="1">
    <location>
        <begin position="199"/>
        <end position="258"/>
    </location>
</feature>
<accession>A0A0H5R4Y9</accession>
<organism evidence="2">
    <name type="scientific">Spongospora subterranea</name>
    <dbReference type="NCBI Taxonomy" id="70186"/>
    <lineage>
        <taxon>Eukaryota</taxon>
        <taxon>Sar</taxon>
        <taxon>Rhizaria</taxon>
        <taxon>Endomyxa</taxon>
        <taxon>Phytomyxea</taxon>
        <taxon>Plasmodiophorida</taxon>
        <taxon>Plasmodiophoridae</taxon>
        <taxon>Spongospora</taxon>
    </lineage>
</organism>
<sequence length="333" mass="37765">MEFDKLFTESVLNGIRSGDRCALDQLQTIIHAMIDEIIRLEKNNEKLRNRGQLMVTNYADLERQILELKCKKSADLDESRQEIIRLKLQVQRALGDANNQALVTDSDKKTLERVVEEKNRFLIKIKAENLVLKNQLEEQGLTIAQSLSDSAITHGVVVQLRHALDSIVALQNLNQSLLESYAHDLRQSQHSYTKTRLLNDELQLTISSLNEKIRIKDDRIAKLELLMGSWQQVSDASVSHLESELESATESFQRLATDLGERGEKFFSSIYKLAASAKMQLENVSRDGNVHRQEAGNVSLEEPITVDHTSKAIDVTEPLVNSDYVNNNKNIMT</sequence>
<keyword evidence="1" id="KW-0175">Coiled coil</keyword>
<feature type="coiled-coil region" evidence="1">
    <location>
        <begin position="23"/>
        <end position="50"/>
    </location>
</feature>
<dbReference type="EMBL" id="HACM01002732">
    <property type="protein sequence ID" value="CRZ03174.1"/>
    <property type="molecule type" value="Transcribed_RNA"/>
</dbReference>
<reference evidence="2" key="1">
    <citation type="submission" date="2015-04" db="EMBL/GenBank/DDBJ databases">
        <title>The genome sequence of the plant pathogenic Rhizarian Plasmodiophora brassicae reveals insights in its biotrophic life cycle and the origin of chitin synthesis.</title>
        <authorList>
            <person name="Schwelm A."/>
            <person name="Fogelqvist J."/>
            <person name="Knaust A."/>
            <person name="Julke S."/>
            <person name="Lilja T."/>
            <person name="Dhandapani V."/>
            <person name="Bonilla-Rosso G."/>
            <person name="Karlsson M."/>
            <person name="Shevchenko A."/>
            <person name="Choi S.R."/>
            <person name="Kim H.G."/>
            <person name="Park J.Y."/>
            <person name="Lim Y.P."/>
            <person name="Ludwig-Muller J."/>
            <person name="Dixelius C."/>
        </authorList>
    </citation>
    <scope>NUCLEOTIDE SEQUENCE</scope>
    <source>
        <tissue evidence="2">Potato root galls</tissue>
    </source>
</reference>
<feature type="non-terminal residue" evidence="2">
    <location>
        <position position="333"/>
    </location>
</feature>